<dbReference type="EMBL" id="BGPR01002095">
    <property type="protein sequence ID" value="GBM67670.1"/>
    <property type="molecule type" value="Genomic_DNA"/>
</dbReference>
<evidence type="ECO:0000313" key="2">
    <source>
        <dbReference type="Proteomes" id="UP000499080"/>
    </source>
</evidence>
<sequence>MTSRQERDVVRGGISLRQLAKEDNMPMTKSTLSRTKHSSRHLSERRTNLFNSAWKKTRPCPLSQFSTATASRLFSHHCLKRMLFEISVPSVSEKGDNHWAIVKLSDANSLAC</sequence>
<evidence type="ECO:0000313" key="1">
    <source>
        <dbReference type="EMBL" id="GBM67670.1"/>
    </source>
</evidence>
<dbReference type="AlphaFoldDB" id="A0A4Y2HQW9"/>
<gene>
    <name evidence="1" type="ORF">AVEN_182795_1</name>
</gene>
<name>A0A4Y2HQW9_ARAVE</name>
<proteinExistence type="predicted"/>
<reference evidence="1 2" key="1">
    <citation type="journal article" date="2019" name="Sci. Rep.">
        <title>Orb-weaving spider Araneus ventricosus genome elucidates the spidroin gene catalogue.</title>
        <authorList>
            <person name="Kono N."/>
            <person name="Nakamura H."/>
            <person name="Ohtoshi R."/>
            <person name="Moran D.A.P."/>
            <person name="Shinohara A."/>
            <person name="Yoshida Y."/>
            <person name="Fujiwara M."/>
            <person name="Mori M."/>
            <person name="Tomita M."/>
            <person name="Arakawa K."/>
        </authorList>
    </citation>
    <scope>NUCLEOTIDE SEQUENCE [LARGE SCALE GENOMIC DNA]</scope>
</reference>
<dbReference type="Proteomes" id="UP000499080">
    <property type="component" value="Unassembled WGS sequence"/>
</dbReference>
<protein>
    <submittedName>
        <fullName evidence="1">Uncharacterized protein</fullName>
    </submittedName>
</protein>
<organism evidence="1 2">
    <name type="scientific">Araneus ventricosus</name>
    <name type="common">Orbweaver spider</name>
    <name type="synonym">Epeira ventricosa</name>
    <dbReference type="NCBI Taxonomy" id="182803"/>
    <lineage>
        <taxon>Eukaryota</taxon>
        <taxon>Metazoa</taxon>
        <taxon>Ecdysozoa</taxon>
        <taxon>Arthropoda</taxon>
        <taxon>Chelicerata</taxon>
        <taxon>Arachnida</taxon>
        <taxon>Araneae</taxon>
        <taxon>Araneomorphae</taxon>
        <taxon>Entelegynae</taxon>
        <taxon>Araneoidea</taxon>
        <taxon>Araneidae</taxon>
        <taxon>Araneus</taxon>
    </lineage>
</organism>
<comment type="caution">
    <text evidence="1">The sequence shown here is derived from an EMBL/GenBank/DDBJ whole genome shotgun (WGS) entry which is preliminary data.</text>
</comment>
<accession>A0A4Y2HQW9</accession>
<keyword evidence="2" id="KW-1185">Reference proteome</keyword>